<dbReference type="Gene3D" id="3.40.30.10">
    <property type="entry name" value="Glutaredoxin"/>
    <property type="match status" value="1"/>
</dbReference>
<keyword evidence="4" id="KW-1185">Reference proteome</keyword>
<sequence>MKAWEKTYPENKHVKFLGDGSAKYTQTLGLGLDVSQGGLGIRCWRFALLLDDLKVKVQSQPWGRPDSHVLQFSTATAASVAVFSFSSIPSNGSVTTPSWSELYSELDRIHFWVAMYSGIEIRELGSTNVDQQTWVSKRGLANQHCSVHPCSKHETEITKRGSAYTTLALGFSFFFGVDKDHTTRSISLYSFIFEKKKKKKKKKMRTSLKKLRGFALHRHGDGRGDRRDRRLQQSMAQLDELSRASQSSCLYRKPSSGENRGIVVSKEQTTGVLLACFMKTMNLKLSESYDLVAIHCDSLKFTAIQVIQFCGMLVMKGGIDNSNVMVVQKSCLSIALDMLDMRDCYDSLLSAAAATANSAYGQMIKIKTKSLLEAIGQNLDELCQVRPNQNQKSDESSPLISEFSESLREMGACLLEKTALNDDEESGKVLIMLGKVQFELQRLVDNYRSHIVKTITSPSESLLNELRIVEEMKCQCDERRSVYEYMITKQREKGRARSSKGETFSPRELQAAHDDFDEEATLFVFRMKSLKQGQSRSLLTQAARHHAAQLCFFRKALKSLETIEPHVKSVTEEQHIDYQFSGLEDDDGDDADSDDSDYDDDDDDDDTEDGNHSGHGDGELSFDYGEIDQGKNLVSTPRDSMELDQVDITFPQVATVNAAKENLDRNPGGDVFPFGRDVKTSSQSAPLTAEKKFDPAEQIRQMRPITRKIHSYVLPTPVEHQSPVSTGPDTQASRAKRTSLSGASLNYRHSSPLEQSKYENIFRNEKLSGPIVQSQPSVLGESNNNNTTSTSIPPPLTEELSSQQHDQYTTSDTKKIRRQAFSGPLTGKSWSNKPGLSASNPIGGTGPPKLFSGPLLRTPVTRPTSDPKLSSGASPTLLSSPKISELHELPRPPTNLASKSSGRPSNQIGYSGPLVSKRQEIPSANKLVSSVASPLPIPPLMVPRSFSIPSSSQRVSMSMPLGVPQTLKKAEDIASPPLKPISLLNIQPASTS</sequence>
<feature type="region of interest" description="Disordered" evidence="1">
    <location>
        <begin position="773"/>
        <end position="916"/>
    </location>
</feature>
<dbReference type="SUPFAM" id="SSF103657">
    <property type="entry name" value="BAR/IMD domain-like"/>
    <property type="match status" value="1"/>
</dbReference>
<dbReference type="STRING" id="542762.A0A4S4E6R5"/>
<feature type="compositionally biased region" description="Polar residues" evidence="1">
    <location>
        <begin position="861"/>
        <end position="882"/>
    </location>
</feature>
<dbReference type="InterPro" id="IPR027267">
    <property type="entry name" value="AH/BAR_dom_sf"/>
</dbReference>
<name>A0A4S4E6R5_CAMSN</name>
<reference evidence="3 4" key="1">
    <citation type="journal article" date="2018" name="Proc. Natl. Acad. Sci. U.S.A.">
        <title>Draft genome sequence of Camellia sinensis var. sinensis provides insights into the evolution of the tea genome and tea quality.</title>
        <authorList>
            <person name="Wei C."/>
            <person name="Yang H."/>
            <person name="Wang S."/>
            <person name="Zhao J."/>
            <person name="Liu C."/>
            <person name="Gao L."/>
            <person name="Xia E."/>
            <person name="Lu Y."/>
            <person name="Tai Y."/>
            <person name="She G."/>
            <person name="Sun J."/>
            <person name="Cao H."/>
            <person name="Tong W."/>
            <person name="Gao Q."/>
            <person name="Li Y."/>
            <person name="Deng W."/>
            <person name="Jiang X."/>
            <person name="Wang W."/>
            <person name="Chen Q."/>
            <person name="Zhang S."/>
            <person name="Li H."/>
            <person name="Wu J."/>
            <person name="Wang P."/>
            <person name="Li P."/>
            <person name="Shi C."/>
            <person name="Zheng F."/>
            <person name="Jian J."/>
            <person name="Huang B."/>
            <person name="Shan D."/>
            <person name="Shi M."/>
            <person name="Fang C."/>
            <person name="Yue Y."/>
            <person name="Li F."/>
            <person name="Li D."/>
            <person name="Wei S."/>
            <person name="Han B."/>
            <person name="Jiang C."/>
            <person name="Yin Y."/>
            <person name="Xia T."/>
            <person name="Zhang Z."/>
            <person name="Bennetzen J.L."/>
            <person name="Zhao S."/>
            <person name="Wan X."/>
        </authorList>
    </citation>
    <scope>NUCLEOTIDE SEQUENCE [LARGE SCALE GENOMIC DNA]</scope>
    <source>
        <strain evidence="4">cv. Shuchazao</strain>
        <tissue evidence="3">Leaf</tissue>
    </source>
</reference>
<dbReference type="Gene3D" id="1.20.1270.60">
    <property type="entry name" value="Arfaptin homology (AH) domain/BAR domain"/>
    <property type="match status" value="1"/>
</dbReference>
<feature type="region of interest" description="Disordered" evidence="1">
    <location>
        <begin position="581"/>
        <end position="625"/>
    </location>
</feature>
<evidence type="ECO:0000313" key="4">
    <source>
        <dbReference type="Proteomes" id="UP000306102"/>
    </source>
</evidence>
<feature type="domain" description="BAR" evidence="2">
    <location>
        <begin position="400"/>
        <end position="566"/>
    </location>
</feature>
<comment type="caution">
    <text evidence="3">The sequence shown here is derived from an EMBL/GenBank/DDBJ whole genome shotgun (WGS) entry which is preliminary data.</text>
</comment>
<proteinExistence type="predicted"/>
<evidence type="ECO:0000256" key="1">
    <source>
        <dbReference type="SAM" id="MobiDB-lite"/>
    </source>
</evidence>
<feature type="compositionally biased region" description="Low complexity" evidence="1">
    <location>
        <begin position="782"/>
        <end position="791"/>
    </location>
</feature>
<dbReference type="AlphaFoldDB" id="A0A4S4E6R5"/>
<feature type="compositionally biased region" description="Polar residues" evidence="1">
    <location>
        <begin position="828"/>
        <end position="842"/>
    </location>
</feature>
<dbReference type="GO" id="GO:0005737">
    <property type="term" value="C:cytoplasm"/>
    <property type="evidence" value="ECO:0007669"/>
    <property type="project" value="InterPro"/>
</dbReference>
<dbReference type="PANTHER" id="PTHR34119">
    <property type="entry name" value="HYDROXYPROLINE-RICH GLYCOPROTEIN-LIKE"/>
    <property type="match status" value="1"/>
</dbReference>
<dbReference type="Pfam" id="PF03114">
    <property type="entry name" value="BAR"/>
    <property type="match status" value="1"/>
</dbReference>
<dbReference type="EMBL" id="SDRB02007360">
    <property type="protein sequence ID" value="THG11264.1"/>
    <property type="molecule type" value="Genomic_DNA"/>
</dbReference>
<feature type="region of interest" description="Disordered" evidence="1">
    <location>
        <begin position="717"/>
        <end position="751"/>
    </location>
</feature>
<organism evidence="3 4">
    <name type="scientific">Camellia sinensis var. sinensis</name>
    <name type="common">China tea</name>
    <dbReference type="NCBI Taxonomy" id="542762"/>
    <lineage>
        <taxon>Eukaryota</taxon>
        <taxon>Viridiplantae</taxon>
        <taxon>Streptophyta</taxon>
        <taxon>Embryophyta</taxon>
        <taxon>Tracheophyta</taxon>
        <taxon>Spermatophyta</taxon>
        <taxon>Magnoliopsida</taxon>
        <taxon>eudicotyledons</taxon>
        <taxon>Gunneridae</taxon>
        <taxon>Pentapetalae</taxon>
        <taxon>asterids</taxon>
        <taxon>Ericales</taxon>
        <taxon>Theaceae</taxon>
        <taxon>Camellia</taxon>
    </lineage>
</organism>
<feature type="compositionally biased region" description="Basic and acidic residues" evidence="1">
    <location>
        <begin position="609"/>
        <end position="618"/>
    </location>
</feature>
<gene>
    <name evidence="3" type="ORF">TEA_018777</name>
</gene>
<dbReference type="CDD" id="cd07307">
    <property type="entry name" value="BAR"/>
    <property type="match status" value="1"/>
</dbReference>
<accession>A0A4S4E6R5</accession>
<feature type="compositionally biased region" description="Polar residues" evidence="1">
    <location>
        <begin position="799"/>
        <end position="811"/>
    </location>
</feature>
<feature type="compositionally biased region" description="Acidic residues" evidence="1">
    <location>
        <begin position="583"/>
        <end position="608"/>
    </location>
</feature>
<evidence type="ECO:0000313" key="3">
    <source>
        <dbReference type="EMBL" id="THG11264.1"/>
    </source>
</evidence>
<feature type="compositionally biased region" description="Polar residues" evidence="1">
    <location>
        <begin position="722"/>
        <end position="751"/>
    </location>
</feature>
<dbReference type="InterPro" id="IPR037488">
    <property type="entry name" value="At2g33490-like"/>
</dbReference>
<dbReference type="InterPro" id="IPR004148">
    <property type="entry name" value="BAR_dom"/>
</dbReference>
<evidence type="ECO:0000259" key="2">
    <source>
        <dbReference type="Pfam" id="PF03114"/>
    </source>
</evidence>
<feature type="compositionally biased region" description="Polar residues" evidence="1">
    <location>
        <begin position="895"/>
        <end position="909"/>
    </location>
</feature>
<dbReference type="PANTHER" id="PTHR34119:SF1">
    <property type="entry name" value="OS04G0394700 PROTEIN"/>
    <property type="match status" value="1"/>
</dbReference>
<dbReference type="Proteomes" id="UP000306102">
    <property type="component" value="Unassembled WGS sequence"/>
</dbReference>
<protein>
    <recommendedName>
        <fullName evidence="2">BAR domain-containing protein</fullName>
    </recommendedName>
</protein>